<evidence type="ECO:0000313" key="3">
    <source>
        <dbReference type="Proteomes" id="UP000028924"/>
    </source>
</evidence>
<evidence type="ECO:0000313" key="2">
    <source>
        <dbReference type="EMBL" id="KFM27451.1"/>
    </source>
</evidence>
<gene>
    <name evidence="2" type="ORF">F751_1228</name>
</gene>
<dbReference type="RefSeq" id="XP_011400418.1">
    <property type="nucleotide sequence ID" value="XM_011402116.1"/>
</dbReference>
<dbReference type="OrthoDB" id="45007at2759"/>
<sequence>MYTDSYYGFTPTSSQVVAADMRAAFEDLFFEYGVDMTWQVCGGVLSSIKGWGVLAGVAGTVSGGVAAGPFSSSHATPGRFLFEASARGQAAALHLPKTMPVPDKDRHPPTTESNAGSLLLAADHSRPSLGPSTSPPSIRPPAYSPPLAPWTPPQGHLHNYQRTCPVYNNTCVDYDDEGVARGPIHVTMGHNGFMLTPFYQPEAPNAFDGQPTFASFGYCRAEVNRTHFNLQVTVLPYGVQDRSSANALQPRHGA</sequence>
<reference evidence="2 3" key="1">
    <citation type="journal article" date="2014" name="BMC Genomics">
        <title>Oil accumulation mechanisms of the oleaginous microalga Chlorella protothecoides revealed through its genome, transcriptomes, and proteomes.</title>
        <authorList>
            <person name="Gao C."/>
            <person name="Wang Y."/>
            <person name="Shen Y."/>
            <person name="Yan D."/>
            <person name="He X."/>
            <person name="Dai J."/>
            <person name="Wu Q."/>
        </authorList>
    </citation>
    <scope>NUCLEOTIDE SEQUENCE [LARGE SCALE GENOMIC DNA]</scope>
    <source>
        <strain evidence="2 3">0710</strain>
    </source>
</reference>
<dbReference type="Proteomes" id="UP000028924">
    <property type="component" value="Unassembled WGS sequence"/>
</dbReference>
<dbReference type="PANTHER" id="PTHR45778">
    <property type="entry name" value="PURPLE ACID PHOSPHATASE-RELATED"/>
    <property type="match status" value="1"/>
</dbReference>
<accession>A0A087SNZ7</accession>
<dbReference type="GeneID" id="23612619"/>
<feature type="compositionally biased region" description="Pro residues" evidence="1">
    <location>
        <begin position="133"/>
        <end position="142"/>
    </location>
</feature>
<dbReference type="EMBL" id="KL662146">
    <property type="protein sequence ID" value="KFM27451.1"/>
    <property type="molecule type" value="Genomic_DNA"/>
</dbReference>
<evidence type="ECO:0000256" key="1">
    <source>
        <dbReference type="SAM" id="MobiDB-lite"/>
    </source>
</evidence>
<dbReference type="AlphaFoldDB" id="A0A087SNZ7"/>
<feature type="region of interest" description="Disordered" evidence="1">
    <location>
        <begin position="94"/>
        <end position="114"/>
    </location>
</feature>
<dbReference type="InterPro" id="IPR029052">
    <property type="entry name" value="Metallo-depent_PP-like"/>
</dbReference>
<organism evidence="2 3">
    <name type="scientific">Auxenochlorella protothecoides</name>
    <name type="common">Green microalga</name>
    <name type="synonym">Chlorella protothecoides</name>
    <dbReference type="NCBI Taxonomy" id="3075"/>
    <lineage>
        <taxon>Eukaryota</taxon>
        <taxon>Viridiplantae</taxon>
        <taxon>Chlorophyta</taxon>
        <taxon>core chlorophytes</taxon>
        <taxon>Trebouxiophyceae</taxon>
        <taxon>Chlorellales</taxon>
        <taxon>Chlorellaceae</taxon>
        <taxon>Auxenochlorella</taxon>
    </lineage>
</organism>
<protein>
    <submittedName>
        <fullName evidence="2">Putative inactive purple acid phosphatase 24</fullName>
    </submittedName>
</protein>
<proteinExistence type="predicted"/>
<dbReference type="KEGG" id="apro:F751_1228"/>
<feature type="region of interest" description="Disordered" evidence="1">
    <location>
        <begin position="123"/>
        <end position="142"/>
    </location>
</feature>
<dbReference type="PANTHER" id="PTHR45778:SF7">
    <property type="entry name" value="PURPLE ACID PHOSPHATASE"/>
    <property type="match status" value="1"/>
</dbReference>
<name>A0A087SNZ7_AUXPR</name>
<dbReference type="Gene3D" id="3.60.21.10">
    <property type="match status" value="1"/>
</dbReference>
<keyword evidence="3" id="KW-1185">Reference proteome</keyword>